<proteinExistence type="predicted"/>
<dbReference type="EMBL" id="JACAZI010000017">
    <property type="protein sequence ID" value="KAF7342423.1"/>
    <property type="molecule type" value="Genomic_DNA"/>
</dbReference>
<dbReference type="Proteomes" id="UP000620124">
    <property type="component" value="Unassembled WGS sequence"/>
</dbReference>
<feature type="transmembrane region" description="Helical" evidence="5">
    <location>
        <begin position="148"/>
        <end position="166"/>
    </location>
</feature>
<feature type="transmembrane region" description="Helical" evidence="5">
    <location>
        <begin position="383"/>
        <end position="406"/>
    </location>
</feature>
<dbReference type="InterPro" id="IPR011701">
    <property type="entry name" value="MFS"/>
</dbReference>
<protein>
    <submittedName>
        <fullName evidence="7">MFS general substrate transporter</fullName>
    </submittedName>
</protein>
<evidence type="ECO:0000259" key="6">
    <source>
        <dbReference type="PROSITE" id="PS50850"/>
    </source>
</evidence>
<dbReference type="PANTHER" id="PTHR23502:SF181">
    <property type="entry name" value="MAJOR FACILITATOR SUPERFAMILY (MFS) PROFILE DOMAIN-CONTAINING PROTEIN"/>
    <property type="match status" value="1"/>
</dbReference>
<keyword evidence="3 5" id="KW-1133">Transmembrane helix</keyword>
<evidence type="ECO:0000256" key="3">
    <source>
        <dbReference type="ARBA" id="ARBA00022989"/>
    </source>
</evidence>
<comment type="subcellular location">
    <subcellularLocation>
        <location evidence="1">Membrane</location>
        <topology evidence="1">Multi-pass membrane protein</topology>
    </subcellularLocation>
</comment>
<evidence type="ECO:0000256" key="2">
    <source>
        <dbReference type="ARBA" id="ARBA00022692"/>
    </source>
</evidence>
<feature type="transmembrane region" description="Helical" evidence="5">
    <location>
        <begin position="118"/>
        <end position="136"/>
    </location>
</feature>
<keyword evidence="2 5" id="KW-0812">Transmembrane</keyword>
<feature type="transmembrane region" description="Helical" evidence="5">
    <location>
        <begin position="206"/>
        <end position="228"/>
    </location>
</feature>
<feature type="transmembrane region" description="Helical" evidence="5">
    <location>
        <begin position="234"/>
        <end position="256"/>
    </location>
</feature>
<dbReference type="AlphaFoldDB" id="A0A8H6XJ07"/>
<evidence type="ECO:0000256" key="5">
    <source>
        <dbReference type="SAM" id="Phobius"/>
    </source>
</evidence>
<evidence type="ECO:0000256" key="1">
    <source>
        <dbReference type="ARBA" id="ARBA00004141"/>
    </source>
</evidence>
<dbReference type="InterPro" id="IPR036259">
    <property type="entry name" value="MFS_trans_sf"/>
</dbReference>
<dbReference type="OrthoDB" id="2585655at2759"/>
<dbReference type="GO" id="GO:0022857">
    <property type="term" value="F:transmembrane transporter activity"/>
    <property type="evidence" value="ECO:0007669"/>
    <property type="project" value="InterPro"/>
</dbReference>
<evidence type="ECO:0000313" key="8">
    <source>
        <dbReference type="Proteomes" id="UP000620124"/>
    </source>
</evidence>
<feature type="domain" description="Major facilitator superfamily (MFS) profile" evidence="6">
    <location>
        <begin position="82"/>
        <end position="454"/>
    </location>
</feature>
<gene>
    <name evidence="7" type="ORF">MVEN_01831400</name>
</gene>
<dbReference type="Gene3D" id="1.20.1250.20">
    <property type="entry name" value="MFS general substrate transporter like domains"/>
    <property type="match status" value="1"/>
</dbReference>
<dbReference type="Pfam" id="PF07690">
    <property type="entry name" value="MFS_1"/>
    <property type="match status" value="1"/>
</dbReference>
<keyword evidence="8" id="KW-1185">Reference proteome</keyword>
<sequence length="454" mass="50104">MGETISIRIHKVPARYKGSHVIKKIPRRGIFMTMDSPEKIHSPVESSKEATKLDHNCLPLVPQPSDDPEDPLNWSRRQKYQIVCISSLVAFFGLFALATTNPSFPQIGLEFGVSAIEASYITTIAIAAAGLGSFIWAPISNVYGRRPVLIFSQAVAVVAGWCAAYAKSYNGLLVARFFAGLGVASNNVVTFAMVSDVFCLHERGKMLGIVTVAFINGPHVASLPGGLIAQSLGWRWAIILPSILTSICWVLVIVALPETLYVRGLPPVKYPRKYYRFRVTGTSAVARKLEFVEFARPFQMLKYFPVVVLAFFGAVAYTLGSVMPAQTVSALFKKDKLLERSRRREGRVRPEARLHGMWPAAFLLPAGLLVFGFSISNHELKHSYIGVTIGMAVTCFAVQMITTPIVACDLVGFQFSGITYACVSVFFFLPVLWIMIYGERLRAHLGEPSFNKEI</sequence>
<organism evidence="7 8">
    <name type="scientific">Mycena venus</name>
    <dbReference type="NCBI Taxonomy" id="2733690"/>
    <lineage>
        <taxon>Eukaryota</taxon>
        <taxon>Fungi</taxon>
        <taxon>Dikarya</taxon>
        <taxon>Basidiomycota</taxon>
        <taxon>Agaricomycotina</taxon>
        <taxon>Agaricomycetes</taxon>
        <taxon>Agaricomycetidae</taxon>
        <taxon>Agaricales</taxon>
        <taxon>Marasmiineae</taxon>
        <taxon>Mycenaceae</taxon>
        <taxon>Mycena</taxon>
    </lineage>
</organism>
<accession>A0A8H6XJ07</accession>
<feature type="transmembrane region" description="Helical" evidence="5">
    <location>
        <begin position="303"/>
        <end position="323"/>
    </location>
</feature>
<feature type="transmembrane region" description="Helical" evidence="5">
    <location>
        <begin position="357"/>
        <end position="376"/>
    </location>
</feature>
<name>A0A8H6XJ07_9AGAR</name>
<feature type="transmembrane region" description="Helical" evidence="5">
    <location>
        <begin position="172"/>
        <end position="194"/>
    </location>
</feature>
<feature type="transmembrane region" description="Helical" evidence="5">
    <location>
        <begin position="80"/>
        <end position="98"/>
    </location>
</feature>
<comment type="caution">
    <text evidence="7">The sequence shown here is derived from an EMBL/GenBank/DDBJ whole genome shotgun (WGS) entry which is preliminary data.</text>
</comment>
<dbReference type="PROSITE" id="PS50850">
    <property type="entry name" value="MFS"/>
    <property type="match status" value="1"/>
</dbReference>
<feature type="transmembrane region" description="Helical" evidence="5">
    <location>
        <begin position="418"/>
        <end position="437"/>
    </location>
</feature>
<dbReference type="InterPro" id="IPR020846">
    <property type="entry name" value="MFS_dom"/>
</dbReference>
<evidence type="ECO:0000256" key="4">
    <source>
        <dbReference type="ARBA" id="ARBA00023136"/>
    </source>
</evidence>
<dbReference type="GO" id="GO:0005886">
    <property type="term" value="C:plasma membrane"/>
    <property type="evidence" value="ECO:0007669"/>
    <property type="project" value="TreeGrafter"/>
</dbReference>
<dbReference type="PANTHER" id="PTHR23502">
    <property type="entry name" value="MAJOR FACILITATOR SUPERFAMILY"/>
    <property type="match status" value="1"/>
</dbReference>
<keyword evidence="4 5" id="KW-0472">Membrane</keyword>
<dbReference type="SUPFAM" id="SSF103473">
    <property type="entry name" value="MFS general substrate transporter"/>
    <property type="match status" value="1"/>
</dbReference>
<reference evidence="7" key="1">
    <citation type="submission" date="2020-05" db="EMBL/GenBank/DDBJ databases">
        <title>Mycena genomes resolve the evolution of fungal bioluminescence.</title>
        <authorList>
            <person name="Tsai I.J."/>
        </authorList>
    </citation>
    <scope>NUCLEOTIDE SEQUENCE</scope>
    <source>
        <strain evidence="7">CCC161011</strain>
    </source>
</reference>
<evidence type="ECO:0000313" key="7">
    <source>
        <dbReference type="EMBL" id="KAF7342423.1"/>
    </source>
</evidence>